<evidence type="ECO:0000313" key="2">
    <source>
        <dbReference type="EMBL" id="PSS18556.1"/>
    </source>
</evidence>
<dbReference type="OrthoDB" id="5430620at2759"/>
<dbReference type="PANTHER" id="PTHR42047">
    <property type="entry name" value="PROTEIN, PUTATIVE (AFU_ORTHOLOGUE AFUA_6G03560)-RELATED"/>
    <property type="match status" value="1"/>
</dbReference>
<organism evidence="2 3">
    <name type="scientific">Amorphotheca resinae ATCC 22711</name>
    <dbReference type="NCBI Taxonomy" id="857342"/>
    <lineage>
        <taxon>Eukaryota</taxon>
        <taxon>Fungi</taxon>
        <taxon>Dikarya</taxon>
        <taxon>Ascomycota</taxon>
        <taxon>Pezizomycotina</taxon>
        <taxon>Leotiomycetes</taxon>
        <taxon>Helotiales</taxon>
        <taxon>Amorphothecaceae</taxon>
        <taxon>Amorphotheca</taxon>
    </lineage>
</organism>
<keyword evidence="3" id="KW-1185">Reference proteome</keyword>
<evidence type="ECO:0008006" key="4">
    <source>
        <dbReference type="Google" id="ProtNLM"/>
    </source>
</evidence>
<evidence type="ECO:0000256" key="1">
    <source>
        <dbReference type="SAM" id="SignalP"/>
    </source>
</evidence>
<feature type="chain" id="PRO_5015430463" description="IgE-binding protein" evidence="1">
    <location>
        <begin position="20"/>
        <end position="181"/>
    </location>
</feature>
<evidence type="ECO:0000313" key="3">
    <source>
        <dbReference type="Proteomes" id="UP000241818"/>
    </source>
</evidence>
<sequence length="181" mass="19158">MTFLRPLLPIATYVSLAAAGIFQLSIFDIESPLNGQIVNAAGEAFYAGLSSPASYCPHQGASECPVEVPGGQQVYVLDSGEIVYTPPHSESPPNDLAAGQFTNTTVVSDCAAPFTIFNWRSASTPVTGGILACPKILQGSTDPKYQIYARTPGFKLTNCTVVLGLLPHLQSNNAFGAWEYA</sequence>
<dbReference type="RefSeq" id="XP_024720908.1">
    <property type="nucleotide sequence ID" value="XM_024867536.1"/>
</dbReference>
<dbReference type="Proteomes" id="UP000241818">
    <property type="component" value="Unassembled WGS sequence"/>
</dbReference>
<dbReference type="EMBL" id="KZ679011">
    <property type="protein sequence ID" value="PSS18556.1"/>
    <property type="molecule type" value="Genomic_DNA"/>
</dbReference>
<reference evidence="2 3" key="1">
    <citation type="journal article" date="2018" name="New Phytol.">
        <title>Comparative genomics and transcriptomics depict ericoid mycorrhizal fungi as versatile saprotrophs and plant mutualists.</title>
        <authorList>
            <person name="Martino E."/>
            <person name="Morin E."/>
            <person name="Grelet G.A."/>
            <person name="Kuo A."/>
            <person name="Kohler A."/>
            <person name="Daghino S."/>
            <person name="Barry K.W."/>
            <person name="Cichocki N."/>
            <person name="Clum A."/>
            <person name="Dockter R.B."/>
            <person name="Hainaut M."/>
            <person name="Kuo R.C."/>
            <person name="LaButti K."/>
            <person name="Lindahl B.D."/>
            <person name="Lindquist E.A."/>
            <person name="Lipzen A."/>
            <person name="Khouja H.R."/>
            <person name="Magnuson J."/>
            <person name="Murat C."/>
            <person name="Ohm R.A."/>
            <person name="Singer S.W."/>
            <person name="Spatafora J.W."/>
            <person name="Wang M."/>
            <person name="Veneault-Fourrey C."/>
            <person name="Henrissat B."/>
            <person name="Grigoriev I.V."/>
            <person name="Martin F.M."/>
            <person name="Perotto S."/>
        </authorList>
    </citation>
    <scope>NUCLEOTIDE SEQUENCE [LARGE SCALE GENOMIC DNA]</scope>
    <source>
        <strain evidence="2 3">ATCC 22711</strain>
    </source>
</reference>
<accession>A0A2T3B1W7</accession>
<feature type="signal peptide" evidence="1">
    <location>
        <begin position="1"/>
        <end position="19"/>
    </location>
</feature>
<dbReference type="GeneID" id="36575617"/>
<proteinExistence type="predicted"/>
<dbReference type="InterPro" id="IPR052820">
    <property type="entry name" value="PhiA_domain"/>
</dbReference>
<gene>
    <name evidence="2" type="ORF">M430DRAFT_42224</name>
</gene>
<protein>
    <recommendedName>
        <fullName evidence="4">IgE-binding protein</fullName>
    </recommendedName>
</protein>
<dbReference type="PANTHER" id="PTHR42047:SF1">
    <property type="entry name" value="PROTEIN, PUTATIVE (AFU_ORTHOLOGUE AFUA_6G03560)-RELATED"/>
    <property type="match status" value="1"/>
</dbReference>
<keyword evidence="1" id="KW-0732">Signal</keyword>
<name>A0A2T3B1W7_AMORE</name>
<dbReference type="AlphaFoldDB" id="A0A2T3B1W7"/>
<dbReference type="InParanoid" id="A0A2T3B1W7"/>